<keyword evidence="4" id="KW-0812">Transmembrane</keyword>
<dbReference type="HOGENOM" id="CLU_855929_0_0_1"/>
<reference evidence="5" key="1">
    <citation type="journal article" date="2012" name="Nature">
        <title>The oyster genome reveals stress adaptation and complexity of shell formation.</title>
        <authorList>
            <person name="Zhang G."/>
            <person name="Fang X."/>
            <person name="Guo X."/>
            <person name="Li L."/>
            <person name="Luo R."/>
            <person name="Xu F."/>
            <person name="Yang P."/>
            <person name="Zhang L."/>
            <person name="Wang X."/>
            <person name="Qi H."/>
            <person name="Xiong Z."/>
            <person name="Que H."/>
            <person name="Xie Y."/>
            <person name="Holland P.W."/>
            <person name="Paps J."/>
            <person name="Zhu Y."/>
            <person name="Wu F."/>
            <person name="Chen Y."/>
            <person name="Wang J."/>
            <person name="Peng C."/>
            <person name="Meng J."/>
            <person name="Yang L."/>
            <person name="Liu J."/>
            <person name="Wen B."/>
            <person name="Zhang N."/>
            <person name="Huang Z."/>
            <person name="Zhu Q."/>
            <person name="Feng Y."/>
            <person name="Mount A."/>
            <person name="Hedgecock D."/>
            <person name="Xu Z."/>
            <person name="Liu Y."/>
            <person name="Domazet-Loso T."/>
            <person name="Du Y."/>
            <person name="Sun X."/>
            <person name="Zhang S."/>
            <person name="Liu B."/>
            <person name="Cheng P."/>
            <person name="Jiang X."/>
            <person name="Li J."/>
            <person name="Fan D."/>
            <person name="Wang W."/>
            <person name="Fu W."/>
            <person name="Wang T."/>
            <person name="Wang B."/>
            <person name="Zhang J."/>
            <person name="Peng Z."/>
            <person name="Li Y."/>
            <person name="Li N."/>
            <person name="Wang J."/>
            <person name="Chen M."/>
            <person name="He Y."/>
            <person name="Tan F."/>
            <person name="Song X."/>
            <person name="Zheng Q."/>
            <person name="Huang R."/>
            <person name="Yang H."/>
            <person name="Du X."/>
            <person name="Chen L."/>
            <person name="Yang M."/>
            <person name="Gaffney P.M."/>
            <person name="Wang S."/>
            <person name="Luo L."/>
            <person name="She Z."/>
            <person name="Ming Y."/>
            <person name="Huang W."/>
            <person name="Zhang S."/>
            <person name="Huang B."/>
            <person name="Zhang Y."/>
            <person name="Qu T."/>
            <person name="Ni P."/>
            <person name="Miao G."/>
            <person name="Wang J."/>
            <person name="Wang Q."/>
            <person name="Steinberg C.E."/>
            <person name="Wang H."/>
            <person name="Li N."/>
            <person name="Qian L."/>
            <person name="Zhang G."/>
            <person name="Li Y."/>
            <person name="Yang H."/>
            <person name="Liu X."/>
            <person name="Wang J."/>
            <person name="Yin Y."/>
            <person name="Wang J."/>
        </authorList>
    </citation>
    <scope>NUCLEOTIDE SEQUENCE [LARGE SCALE GENOMIC DNA]</scope>
    <source>
        <strain evidence="5">05x7-T-G4-1.051#20</strain>
    </source>
</reference>
<feature type="region of interest" description="Disordered" evidence="3">
    <location>
        <begin position="222"/>
        <end position="254"/>
    </location>
</feature>
<evidence type="ECO:0000256" key="4">
    <source>
        <dbReference type="SAM" id="Phobius"/>
    </source>
</evidence>
<evidence type="ECO:0000313" key="5">
    <source>
        <dbReference type="EMBL" id="EKC36601.1"/>
    </source>
</evidence>
<dbReference type="InterPro" id="IPR013783">
    <property type="entry name" value="Ig-like_fold"/>
</dbReference>
<accession>K1RQJ2</accession>
<proteinExistence type="predicted"/>
<name>K1RQJ2_MAGGI</name>
<dbReference type="PROSITE" id="PS01180">
    <property type="entry name" value="CUB"/>
    <property type="match status" value="1"/>
</dbReference>
<dbReference type="CDD" id="cd00063">
    <property type="entry name" value="FN3"/>
    <property type="match status" value="1"/>
</dbReference>
<keyword evidence="4" id="KW-1133">Transmembrane helix</keyword>
<evidence type="ECO:0000256" key="1">
    <source>
        <dbReference type="ARBA" id="ARBA00023157"/>
    </source>
</evidence>
<dbReference type="AlphaFoldDB" id="K1RQJ2"/>
<evidence type="ECO:0000256" key="3">
    <source>
        <dbReference type="SAM" id="MobiDB-lite"/>
    </source>
</evidence>
<evidence type="ECO:0008006" key="6">
    <source>
        <dbReference type="Google" id="ProtNLM"/>
    </source>
</evidence>
<evidence type="ECO:0000256" key="2">
    <source>
        <dbReference type="PROSITE-ProRule" id="PRU00059"/>
    </source>
</evidence>
<dbReference type="Gene3D" id="2.60.40.10">
    <property type="entry name" value="Immunoglobulins"/>
    <property type="match status" value="1"/>
</dbReference>
<dbReference type="InterPro" id="IPR036116">
    <property type="entry name" value="FN3_sf"/>
</dbReference>
<dbReference type="PROSITE" id="PS50853">
    <property type="entry name" value="FN3"/>
    <property type="match status" value="1"/>
</dbReference>
<feature type="compositionally biased region" description="Polar residues" evidence="3">
    <location>
        <begin position="225"/>
        <end position="238"/>
    </location>
</feature>
<keyword evidence="1" id="KW-1015">Disulfide bond</keyword>
<protein>
    <recommendedName>
        <fullName evidence="6">CUB domain-containing protein</fullName>
    </recommendedName>
</protein>
<comment type="caution">
    <text evidence="2">Lacks conserved residue(s) required for the propagation of feature annotation.</text>
</comment>
<sequence>MVNNISDVAGSPPSAPGGVRVVYREASFIVTWDVPRRTYGTVTNYVVPVTILPEANQTVYRSQIPLLVLDAGSEIGKMFYLTVSAENKDGLSKPSRPFYIRSPCGEALTVTPGSTITLTSPGYPDPVDRGVICQWGLNTTDTYLIQYRFVLIDFTGDSQTGGQSCDDAFLSLSDDQRPTVKICGNRSEQDIQRGPVDKFSFSSGIRSRIRKFKVMITAKGEERTSSPQTDLTQWTGITSAAPPGGTYTKGVSSGTDRLTIKTTANERLTTEANERPTTDNVQSADGLTPVIVGGSASAVVLLILIAVLIICRGCPRRSLPVAVSR</sequence>
<dbReference type="SUPFAM" id="SSF49854">
    <property type="entry name" value="Spermadhesin, CUB domain"/>
    <property type="match status" value="1"/>
</dbReference>
<dbReference type="EMBL" id="JH819096">
    <property type="protein sequence ID" value="EKC36601.1"/>
    <property type="molecule type" value="Genomic_DNA"/>
</dbReference>
<dbReference type="InterPro" id="IPR000859">
    <property type="entry name" value="CUB_dom"/>
</dbReference>
<dbReference type="SUPFAM" id="SSF49265">
    <property type="entry name" value="Fibronectin type III"/>
    <property type="match status" value="1"/>
</dbReference>
<keyword evidence="4" id="KW-0472">Membrane</keyword>
<dbReference type="InParanoid" id="K1RQJ2"/>
<organism evidence="5">
    <name type="scientific">Magallana gigas</name>
    <name type="common">Pacific oyster</name>
    <name type="synonym">Crassostrea gigas</name>
    <dbReference type="NCBI Taxonomy" id="29159"/>
    <lineage>
        <taxon>Eukaryota</taxon>
        <taxon>Metazoa</taxon>
        <taxon>Spiralia</taxon>
        <taxon>Lophotrochozoa</taxon>
        <taxon>Mollusca</taxon>
        <taxon>Bivalvia</taxon>
        <taxon>Autobranchia</taxon>
        <taxon>Pteriomorphia</taxon>
        <taxon>Ostreida</taxon>
        <taxon>Ostreoidea</taxon>
        <taxon>Ostreidae</taxon>
        <taxon>Magallana</taxon>
    </lineage>
</organism>
<dbReference type="InterPro" id="IPR035914">
    <property type="entry name" value="Sperma_CUB_dom_sf"/>
</dbReference>
<gene>
    <name evidence="5" type="ORF">CGI_10013584</name>
</gene>
<dbReference type="InterPro" id="IPR003961">
    <property type="entry name" value="FN3_dom"/>
</dbReference>
<dbReference type="Gene3D" id="2.60.120.290">
    <property type="entry name" value="Spermadhesin, CUB domain"/>
    <property type="match status" value="1"/>
</dbReference>
<feature type="transmembrane region" description="Helical" evidence="4">
    <location>
        <begin position="290"/>
        <end position="311"/>
    </location>
</feature>